<name>A0ABM3N2K9_GALME</name>
<dbReference type="Proteomes" id="UP001652740">
    <property type="component" value="Unplaced"/>
</dbReference>
<dbReference type="PRINTS" id="PR00480">
    <property type="entry name" value="ASTACIN"/>
</dbReference>
<evidence type="ECO:0000256" key="7">
    <source>
        <dbReference type="RuleBase" id="RU361183"/>
    </source>
</evidence>
<sequence>MLNTSTRNSIYIMCILLVMCPKRSHVLATQNEATFLPKLNFPSNWAKKALKHEGNTINNLKSIEPGFDFTEEEMVRLKIWPDAIIPYYIDNLSFDKVLRDRIRAYLELVSGLSGLHFLELPTPPEDTKTRWVFFINRRGQLTCGDHTIKEFTNEGVQKVILGYDCMCPGGEIGDIVLALAGVPPQHNAPNRDEFITVVMENIIPEKKYLFEAVKDNEWLFHGLDYDFSSAGHYNFHKYTTNGSATISPKTYIPTLIVGEGDGLSNTDILKIRMMYNYISKKKSSRARAPDCVKIFEPGTNFSNYQPNNANYQQPRKKPNQFLGLPDDDKRDNNSDSNEISNERNNENEPNQETNDEGDKEKGEDNSDSKIQGEKFKLATKLTYKKGRVKSRILDPLSYLSDYQTDQDRRSAYRHKLKNLAK</sequence>
<dbReference type="EC" id="3.4.24.-" evidence="7"/>
<dbReference type="SUPFAM" id="SSF55486">
    <property type="entry name" value="Metalloproteases ('zincins'), catalytic domain"/>
    <property type="match status" value="1"/>
</dbReference>
<evidence type="ECO:0000256" key="8">
    <source>
        <dbReference type="SAM" id="MobiDB-lite"/>
    </source>
</evidence>
<protein>
    <recommendedName>
        <fullName evidence="7">Metalloendopeptidase</fullName>
        <ecNumber evidence="7">3.4.24.-</ecNumber>
    </recommendedName>
</protein>
<feature type="signal peptide" evidence="7">
    <location>
        <begin position="1"/>
        <end position="28"/>
    </location>
</feature>
<dbReference type="SMART" id="SM00235">
    <property type="entry name" value="ZnMc"/>
    <property type="match status" value="1"/>
</dbReference>
<feature type="chain" id="PRO_5045006891" description="Metalloendopeptidase" evidence="7">
    <location>
        <begin position="29"/>
        <end position="421"/>
    </location>
</feature>
<dbReference type="InterPro" id="IPR024079">
    <property type="entry name" value="MetalloPept_cat_dom_sf"/>
</dbReference>
<proteinExistence type="predicted"/>
<feature type="compositionally biased region" description="Basic and acidic residues" evidence="8">
    <location>
        <begin position="356"/>
        <end position="376"/>
    </location>
</feature>
<dbReference type="RefSeq" id="XP_052757812.1">
    <property type="nucleotide sequence ID" value="XM_052901852.1"/>
</dbReference>
<dbReference type="GeneID" id="113516701"/>
<dbReference type="InterPro" id="IPR001506">
    <property type="entry name" value="Peptidase_M12A"/>
</dbReference>
<keyword evidence="2 7" id="KW-0479">Metal-binding</keyword>
<gene>
    <name evidence="11" type="primary">LOC113516701</name>
</gene>
<keyword evidence="7" id="KW-0732">Signal</keyword>
<feature type="region of interest" description="Disordered" evidence="8">
    <location>
        <begin position="297"/>
        <end position="381"/>
    </location>
</feature>
<keyword evidence="3 7" id="KW-0378">Hydrolase</keyword>
<keyword evidence="4 7" id="KW-0862">Zinc</keyword>
<dbReference type="PANTHER" id="PTHR10127">
    <property type="entry name" value="DISCOIDIN, CUB, EGF, LAMININ , AND ZINC METALLOPROTEASE DOMAIN CONTAINING"/>
    <property type="match status" value="1"/>
</dbReference>
<keyword evidence="1 7" id="KW-0645">Protease</keyword>
<comment type="cofactor">
    <cofactor evidence="7">
        <name>Zn(2+)</name>
        <dbReference type="ChEBI" id="CHEBI:29105"/>
    </cofactor>
    <text evidence="7">Binds 1 zinc ion per subunit.</text>
</comment>
<comment type="caution">
    <text evidence="6">Lacks conserved residue(s) required for the propagation of feature annotation.</text>
</comment>
<accession>A0ABM3N2K9</accession>
<dbReference type="PANTHER" id="PTHR10127:SF780">
    <property type="entry name" value="METALLOENDOPEPTIDASE"/>
    <property type="match status" value="1"/>
</dbReference>
<evidence type="ECO:0000259" key="9">
    <source>
        <dbReference type="PROSITE" id="PS51864"/>
    </source>
</evidence>
<evidence type="ECO:0000256" key="2">
    <source>
        <dbReference type="ARBA" id="ARBA00022723"/>
    </source>
</evidence>
<dbReference type="PROSITE" id="PS51864">
    <property type="entry name" value="ASTACIN"/>
    <property type="match status" value="1"/>
</dbReference>
<keyword evidence="10" id="KW-1185">Reference proteome</keyword>
<evidence type="ECO:0000313" key="10">
    <source>
        <dbReference type="Proteomes" id="UP001652740"/>
    </source>
</evidence>
<dbReference type="Pfam" id="PF01400">
    <property type="entry name" value="Astacin"/>
    <property type="match status" value="1"/>
</dbReference>
<evidence type="ECO:0000256" key="4">
    <source>
        <dbReference type="ARBA" id="ARBA00022833"/>
    </source>
</evidence>
<dbReference type="InterPro" id="IPR006026">
    <property type="entry name" value="Peptidase_Metallo"/>
</dbReference>
<dbReference type="Gene3D" id="3.40.390.10">
    <property type="entry name" value="Collagenase (Catalytic Domain)"/>
    <property type="match status" value="1"/>
</dbReference>
<evidence type="ECO:0000256" key="3">
    <source>
        <dbReference type="ARBA" id="ARBA00022801"/>
    </source>
</evidence>
<reference evidence="11" key="1">
    <citation type="submission" date="2025-08" db="UniProtKB">
        <authorList>
            <consortium name="RefSeq"/>
        </authorList>
    </citation>
    <scope>IDENTIFICATION</scope>
    <source>
        <tissue evidence="11">Whole larvae</tissue>
    </source>
</reference>
<feature type="domain" description="Peptidase M12A" evidence="9">
    <location>
        <begin position="73"/>
        <end position="279"/>
    </location>
</feature>
<keyword evidence="5 7" id="KW-0482">Metalloprotease</keyword>
<evidence type="ECO:0000256" key="5">
    <source>
        <dbReference type="ARBA" id="ARBA00023049"/>
    </source>
</evidence>
<evidence type="ECO:0000256" key="6">
    <source>
        <dbReference type="PROSITE-ProRule" id="PRU01211"/>
    </source>
</evidence>
<organism evidence="10 11">
    <name type="scientific">Galleria mellonella</name>
    <name type="common">Greater wax moth</name>
    <dbReference type="NCBI Taxonomy" id="7137"/>
    <lineage>
        <taxon>Eukaryota</taxon>
        <taxon>Metazoa</taxon>
        <taxon>Ecdysozoa</taxon>
        <taxon>Arthropoda</taxon>
        <taxon>Hexapoda</taxon>
        <taxon>Insecta</taxon>
        <taxon>Pterygota</taxon>
        <taxon>Neoptera</taxon>
        <taxon>Endopterygota</taxon>
        <taxon>Lepidoptera</taxon>
        <taxon>Glossata</taxon>
        <taxon>Ditrysia</taxon>
        <taxon>Pyraloidea</taxon>
        <taxon>Pyralidae</taxon>
        <taxon>Galleriinae</taxon>
        <taxon>Galleria</taxon>
    </lineage>
</organism>
<evidence type="ECO:0000256" key="1">
    <source>
        <dbReference type="ARBA" id="ARBA00022670"/>
    </source>
</evidence>
<feature type="compositionally biased region" description="Low complexity" evidence="8">
    <location>
        <begin position="303"/>
        <end position="313"/>
    </location>
</feature>
<evidence type="ECO:0000313" key="11">
    <source>
        <dbReference type="RefSeq" id="XP_052757812.1"/>
    </source>
</evidence>